<reference evidence="8 9" key="1">
    <citation type="journal article" date="2012" name="J. Bacteriol.">
        <title>Draft Genome Sequence of Novosphingobium nitrogenifigens Y88T.</title>
        <authorList>
            <person name="Strabala T.J."/>
            <person name="Macdonald L."/>
            <person name="Liu V."/>
            <person name="Smit A.M."/>
        </authorList>
    </citation>
    <scope>NUCLEOTIDE SEQUENCE [LARGE SCALE GENOMIC DNA]</scope>
    <source>
        <strain evidence="8 9">DSM 19370</strain>
    </source>
</reference>
<gene>
    <name evidence="6" type="primary">azoR</name>
    <name evidence="8" type="ORF">Y88_0703</name>
</gene>
<evidence type="ECO:0000256" key="1">
    <source>
        <dbReference type="ARBA" id="ARBA00022630"/>
    </source>
</evidence>
<dbReference type="FunCoup" id="F1Z9U6">
    <property type="interactions" value="64"/>
</dbReference>
<comment type="function">
    <text evidence="6">Quinone reductase that provides resistance to thiol-specific stress caused by electrophilic quinones.</text>
</comment>
<organism evidence="8 9">
    <name type="scientific">Novosphingobium nitrogenifigens DSM 19370</name>
    <dbReference type="NCBI Taxonomy" id="983920"/>
    <lineage>
        <taxon>Bacteria</taxon>
        <taxon>Pseudomonadati</taxon>
        <taxon>Pseudomonadota</taxon>
        <taxon>Alphaproteobacteria</taxon>
        <taxon>Sphingomonadales</taxon>
        <taxon>Sphingomonadaceae</taxon>
        <taxon>Novosphingobium</taxon>
    </lineage>
</organism>
<accession>F1Z9U6</accession>
<evidence type="ECO:0000256" key="3">
    <source>
        <dbReference type="ARBA" id="ARBA00023002"/>
    </source>
</evidence>
<keyword evidence="3 6" id="KW-0560">Oxidoreductase</keyword>
<dbReference type="Gene3D" id="3.40.50.360">
    <property type="match status" value="1"/>
</dbReference>
<comment type="caution">
    <text evidence="6">Lacks conserved residue(s) required for the propagation of feature annotation.</text>
</comment>
<name>F1Z9U6_9SPHN</name>
<comment type="subunit">
    <text evidence="6">Homodimer.</text>
</comment>
<comment type="function">
    <text evidence="6">Also exhibits azoreductase activity. Catalyzes the reductive cleavage of the azo bond in aromatic azo compounds to the corresponding amines.</text>
</comment>
<proteinExistence type="inferred from homology"/>
<comment type="catalytic activity">
    <reaction evidence="6">
        <text>2 a quinone + NADH + H(+) = 2 a 1,4-benzosemiquinone + NAD(+)</text>
        <dbReference type="Rhea" id="RHEA:65952"/>
        <dbReference type="ChEBI" id="CHEBI:15378"/>
        <dbReference type="ChEBI" id="CHEBI:57540"/>
        <dbReference type="ChEBI" id="CHEBI:57945"/>
        <dbReference type="ChEBI" id="CHEBI:132124"/>
        <dbReference type="ChEBI" id="CHEBI:134225"/>
    </reaction>
</comment>
<evidence type="ECO:0000313" key="9">
    <source>
        <dbReference type="Proteomes" id="UP000004728"/>
    </source>
</evidence>
<sequence length="191" mass="20617">MLGDLVENTLVEQIPDSSIIHRDLADEPLPHLDATAIAGFFSSPDALHDTLKAAIAQSDELVEELLAADILILTVPMYNFAVPSALKAWIDHVVRIGRTFSYDGQSFAGLLQGKKAYVVCAYGATGYGVGEPFGAANFVEPYLRFVLTFLGITQTEFFSVEATSAPEDARAPFVEKARETILQALRGAQPA</sequence>
<dbReference type="SUPFAM" id="SSF52218">
    <property type="entry name" value="Flavoproteins"/>
    <property type="match status" value="1"/>
</dbReference>
<comment type="similarity">
    <text evidence="6">Belongs to the azoreductase type 1 family.</text>
</comment>
<dbReference type="Pfam" id="PF02525">
    <property type="entry name" value="Flavodoxin_2"/>
    <property type="match status" value="1"/>
</dbReference>
<dbReference type="GO" id="GO:0009055">
    <property type="term" value="F:electron transfer activity"/>
    <property type="evidence" value="ECO:0007669"/>
    <property type="project" value="UniProtKB-UniRule"/>
</dbReference>
<keyword evidence="4 6" id="KW-0520">NAD</keyword>
<protein>
    <recommendedName>
        <fullName evidence="6">FMN dependent NADH:quinone oxidoreductase</fullName>
        <ecNumber evidence="6">1.6.5.-</ecNumber>
    </recommendedName>
    <alternativeName>
        <fullName evidence="6">Azo-dye reductase</fullName>
    </alternativeName>
    <alternativeName>
        <fullName evidence="6">FMN-dependent NADH-azo compound oxidoreductase</fullName>
    </alternativeName>
    <alternativeName>
        <fullName evidence="6">FMN-dependent NADH-azoreductase</fullName>
        <ecNumber evidence="6">1.7.1.17</ecNumber>
    </alternativeName>
</protein>
<evidence type="ECO:0000256" key="6">
    <source>
        <dbReference type="HAMAP-Rule" id="MF_01216"/>
    </source>
</evidence>
<comment type="cofactor">
    <cofactor evidence="6">
        <name>FMN</name>
        <dbReference type="ChEBI" id="CHEBI:58210"/>
    </cofactor>
    <text evidence="6">Binds 1 FMN per subunit.</text>
</comment>
<dbReference type="EC" id="1.7.1.17" evidence="6"/>
<evidence type="ECO:0000313" key="8">
    <source>
        <dbReference type="EMBL" id="EGD58646.1"/>
    </source>
</evidence>
<evidence type="ECO:0000259" key="7">
    <source>
        <dbReference type="Pfam" id="PF02525"/>
    </source>
</evidence>
<dbReference type="PANTHER" id="PTHR43741:SF4">
    <property type="entry name" value="FMN-DEPENDENT NADH:QUINONE OXIDOREDUCTASE"/>
    <property type="match status" value="1"/>
</dbReference>
<comment type="caution">
    <text evidence="8">The sequence shown here is derived from an EMBL/GenBank/DDBJ whole genome shotgun (WGS) entry which is preliminary data.</text>
</comment>
<keyword evidence="9" id="KW-1185">Reference proteome</keyword>
<dbReference type="EMBL" id="AEWJ01000041">
    <property type="protein sequence ID" value="EGD58646.1"/>
    <property type="molecule type" value="Genomic_DNA"/>
</dbReference>
<dbReference type="InterPro" id="IPR050104">
    <property type="entry name" value="FMN-dep_NADH:Q_OxRdtase_AzoR1"/>
</dbReference>
<dbReference type="AlphaFoldDB" id="F1Z9U6"/>
<feature type="domain" description="Flavodoxin-like fold" evidence="7">
    <location>
        <begin position="9"/>
        <end position="183"/>
    </location>
</feature>
<keyword evidence="1 6" id="KW-0285">Flavoprotein</keyword>
<evidence type="ECO:0000256" key="4">
    <source>
        <dbReference type="ARBA" id="ARBA00023027"/>
    </source>
</evidence>
<evidence type="ECO:0000256" key="5">
    <source>
        <dbReference type="ARBA" id="ARBA00048542"/>
    </source>
</evidence>
<dbReference type="HOGENOM" id="CLU_088964_0_3_5"/>
<feature type="binding site" evidence="6">
    <location>
        <begin position="77"/>
        <end position="80"/>
    </location>
    <ligand>
        <name>FMN</name>
        <dbReference type="ChEBI" id="CHEBI:58210"/>
    </ligand>
</feature>
<dbReference type="STRING" id="983920.Y88_0703"/>
<keyword evidence="2 6" id="KW-0288">FMN</keyword>
<dbReference type="GO" id="GO:0010181">
    <property type="term" value="F:FMN binding"/>
    <property type="evidence" value="ECO:0007669"/>
    <property type="project" value="UniProtKB-UniRule"/>
</dbReference>
<dbReference type="eggNOG" id="COG1182">
    <property type="taxonomic scope" value="Bacteria"/>
</dbReference>
<dbReference type="EC" id="1.6.5.-" evidence="6"/>
<dbReference type="Proteomes" id="UP000004728">
    <property type="component" value="Unassembled WGS sequence"/>
</dbReference>
<comment type="catalytic activity">
    <reaction evidence="5">
        <text>N,N-dimethyl-1,4-phenylenediamine + anthranilate + 2 NAD(+) = 2-(4-dimethylaminophenyl)diazenylbenzoate + 2 NADH + 2 H(+)</text>
        <dbReference type="Rhea" id="RHEA:55872"/>
        <dbReference type="ChEBI" id="CHEBI:15378"/>
        <dbReference type="ChEBI" id="CHEBI:15783"/>
        <dbReference type="ChEBI" id="CHEBI:16567"/>
        <dbReference type="ChEBI" id="CHEBI:57540"/>
        <dbReference type="ChEBI" id="CHEBI:57945"/>
        <dbReference type="ChEBI" id="CHEBI:71579"/>
        <dbReference type="EC" id="1.7.1.17"/>
    </reaction>
    <physiologicalReaction direction="right-to-left" evidence="5">
        <dbReference type="Rhea" id="RHEA:55874"/>
    </physiologicalReaction>
</comment>
<dbReference type="InParanoid" id="F1Z9U6"/>
<dbReference type="InterPro" id="IPR029039">
    <property type="entry name" value="Flavoprotein-like_sf"/>
</dbReference>
<dbReference type="HAMAP" id="MF_01216">
    <property type="entry name" value="Azoreductase_type1"/>
    <property type="match status" value="1"/>
</dbReference>
<dbReference type="InterPro" id="IPR023048">
    <property type="entry name" value="NADH:quinone_OxRdtase_FMN_depd"/>
</dbReference>
<evidence type="ECO:0000256" key="2">
    <source>
        <dbReference type="ARBA" id="ARBA00022643"/>
    </source>
</evidence>
<dbReference type="GO" id="GO:0016655">
    <property type="term" value="F:oxidoreductase activity, acting on NAD(P)H, quinone or similar compound as acceptor"/>
    <property type="evidence" value="ECO:0007669"/>
    <property type="project" value="InterPro"/>
</dbReference>
<dbReference type="InterPro" id="IPR003680">
    <property type="entry name" value="Flavodoxin_fold"/>
</dbReference>
<dbReference type="PANTHER" id="PTHR43741">
    <property type="entry name" value="FMN-DEPENDENT NADH-AZOREDUCTASE 1"/>
    <property type="match status" value="1"/>
</dbReference>
<dbReference type="GO" id="GO:0016652">
    <property type="term" value="F:oxidoreductase activity, acting on NAD(P)H as acceptor"/>
    <property type="evidence" value="ECO:0007669"/>
    <property type="project" value="UniProtKB-UniRule"/>
</dbReference>